<keyword evidence="5" id="KW-0418">Kinase</keyword>
<accession>A0A382TV21</accession>
<feature type="domain" description="Aspartate/glutamate/uridylate kinase" evidence="8">
    <location>
        <begin position="6"/>
        <end position="203"/>
    </location>
</feature>
<evidence type="ECO:0000256" key="3">
    <source>
        <dbReference type="ARBA" id="ARBA00022679"/>
    </source>
</evidence>
<evidence type="ECO:0000313" key="9">
    <source>
        <dbReference type="EMBL" id="SVD25555.1"/>
    </source>
</evidence>
<name>A0A382TV21_9ZZZZ</name>
<keyword evidence="1" id="KW-0055">Arginine biosynthesis</keyword>
<protein>
    <recommendedName>
        <fullName evidence="8">Aspartate/glutamate/uridylate kinase domain-containing protein</fullName>
    </recommendedName>
</protein>
<dbReference type="GO" id="GO:0006526">
    <property type="term" value="P:L-arginine biosynthetic process"/>
    <property type="evidence" value="ECO:0007669"/>
    <property type="project" value="UniProtKB-KW"/>
</dbReference>
<evidence type="ECO:0000259" key="8">
    <source>
        <dbReference type="Pfam" id="PF00696"/>
    </source>
</evidence>
<evidence type="ECO:0000256" key="5">
    <source>
        <dbReference type="ARBA" id="ARBA00022777"/>
    </source>
</evidence>
<dbReference type="PIRSF" id="PIRSF000728">
    <property type="entry name" value="NAGK"/>
    <property type="match status" value="1"/>
</dbReference>
<evidence type="ECO:0000256" key="4">
    <source>
        <dbReference type="ARBA" id="ARBA00022741"/>
    </source>
</evidence>
<dbReference type="InterPro" id="IPR004662">
    <property type="entry name" value="AcgluKinase_fam"/>
</dbReference>
<dbReference type="GO" id="GO:0005737">
    <property type="term" value="C:cytoplasm"/>
    <property type="evidence" value="ECO:0007669"/>
    <property type="project" value="InterPro"/>
</dbReference>
<dbReference type="PANTHER" id="PTHR23342">
    <property type="entry name" value="N-ACETYLGLUTAMATE SYNTHASE"/>
    <property type="match status" value="1"/>
</dbReference>
<dbReference type="SUPFAM" id="SSF53633">
    <property type="entry name" value="Carbamate kinase-like"/>
    <property type="match status" value="1"/>
</dbReference>
<dbReference type="Gene3D" id="3.40.1160.10">
    <property type="entry name" value="Acetylglutamate kinase-like"/>
    <property type="match status" value="1"/>
</dbReference>
<dbReference type="PANTHER" id="PTHR23342:SF0">
    <property type="entry name" value="N-ACETYLGLUTAMATE SYNTHASE, MITOCHONDRIAL"/>
    <property type="match status" value="1"/>
</dbReference>
<dbReference type="GO" id="GO:0005524">
    <property type="term" value="F:ATP binding"/>
    <property type="evidence" value="ECO:0007669"/>
    <property type="project" value="UniProtKB-KW"/>
</dbReference>
<keyword evidence="2" id="KW-0028">Amino-acid biosynthesis</keyword>
<dbReference type="InterPro" id="IPR036393">
    <property type="entry name" value="AceGlu_kinase-like_sf"/>
</dbReference>
<keyword evidence="3" id="KW-0808">Transferase</keyword>
<comment type="pathway">
    <text evidence="7">Amino-acid biosynthesis.</text>
</comment>
<evidence type="ECO:0000256" key="7">
    <source>
        <dbReference type="ARBA" id="ARBA00029440"/>
    </source>
</evidence>
<dbReference type="AlphaFoldDB" id="A0A382TV21"/>
<dbReference type="InterPro" id="IPR001048">
    <property type="entry name" value="Asp/Glu/Uridylate_kinase"/>
</dbReference>
<sequence length="233" mass="24556">RAVDTEMTKLGLRKRTVDGLRVTDAPTLDIVLEVLAGRVNTRLVAAIGATGGRGVGVTGADADVVIVRAARRYRTTNGTFADLGFVGVPKSKMSSPRLLIDLVNNGYVPIIASIGTDEKGRLYNVNADTLSADIAVRLKADQLTIAGTTRGVLDDEGNTIPVIDDCQMAALIRHRHATAGMVAKLIACQTAGRGGVGRVSIVDGRRRGALDRDAKSAMTLVTATGKNQRPSQR</sequence>
<keyword evidence="4" id="KW-0547">Nucleotide-binding</keyword>
<gene>
    <name evidence="9" type="ORF">METZ01_LOCUS378409</name>
</gene>
<keyword evidence="6" id="KW-0067">ATP-binding</keyword>
<reference evidence="9" key="1">
    <citation type="submission" date="2018-05" db="EMBL/GenBank/DDBJ databases">
        <authorList>
            <person name="Lanie J.A."/>
            <person name="Ng W.-L."/>
            <person name="Kazmierczak K.M."/>
            <person name="Andrzejewski T.M."/>
            <person name="Davidsen T.M."/>
            <person name="Wayne K.J."/>
            <person name="Tettelin H."/>
            <person name="Glass J.I."/>
            <person name="Rusch D."/>
            <person name="Podicherti R."/>
            <person name="Tsui H.-C.T."/>
            <person name="Winkler M.E."/>
        </authorList>
    </citation>
    <scope>NUCLEOTIDE SEQUENCE</scope>
</reference>
<evidence type="ECO:0000256" key="1">
    <source>
        <dbReference type="ARBA" id="ARBA00022571"/>
    </source>
</evidence>
<evidence type="ECO:0000256" key="2">
    <source>
        <dbReference type="ARBA" id="ARBA00022605"/>
    </source>
</evidence>
<dbReference type="EMBL" id="UINC01139168">
    <property type="protein sequence ID" value="SVD25555.1"/>
    <property type="molecule type" value="Genomic_DNA"/>
</dbReference>
<dbReference type="GO" id="GO:0003991">
    <property type="term" value="F:acetylglutamate kinase activity"/>
    <property type="evidence" value="ECO:0007669"/>
    <property type="project" value="TreeGrafter"/>
</dbReference>
<organism evidence="9">
    <name type="scientific">marine metagenome</name>
    <dbReference type="NCBI Taxonomy" id="408172"/>
    <lineage>
        <taxon>unclassified sequences</taxon>
        <taxon>metagenomes</taxon>
        <taxon>ecological metagenomes</taxon>
    </lineage>
</organism>
<evidence type="ECO:0000256" key="6">
    <source>
        <dbReference type="ARBA" id="ARBA00022840"/>
    </source>
</evidence>
<proteinExistence type="predicted"/>
<feature type="non-terminal residue" evidence="9">
    <location>
        <position position="1"/>
    </location>
</feature>
<dbReference type="Pfam" id="PF00696">
    <property type="entry name" value="AA_kinase"/>
    <property type="match status" value="1"/>
</dbReference>
<dbReference type="CDD" id="cd04238">
    <property type="entry name" value="AAK_NAGK-like"/>
    <property type="match status" value="1"/>
</dbReference>